<dbReference type="PANTHER" id="PTHR12270">
    <property type="entry name" value="GLYCOSYLTRANSFERASE-RELATED"/>
    <property type="match status" value="1"/>
</dbReference>
<protein>
    <submittedName>
        <fullName evidence="7">Glycosyltransferase-like protein LARGE2</fullName>
    </submittedName>
</protein>
<dbReference type="GO" id="GO:0016020">
    <property type="term" value="C:membrane"/>
    <property type="evidence" value="ECO:0007669"/>
    <property type="project" value="UniProtKB-SubCell"/>
</dbReference>
<evidence type="ECO:0000256" key="2">
    <source>
        <dbReference type="ARBA" id="ARBA00022692"/>
    </source>
</evidence>
<evidence type="ECO:0000256" key="4">
    <source>
        <dbReference type="ARBA" id="ARBA00022989"/>
    </source>
</evidence>
<dbReference type="EMBL" id="PGGS01000761">
    <property type="protein sequence ID" value="PNH01920.1"/>
    <property type="molecule type" value="Genomic_DNA"/>
</dbReference>
<keyword evidence="4" id="KW-1133">Transmembrane helix</keyword>
<comment type="caution">
    <text evidence="7">The sequence shown here is derived from an EMBL/GenBank/DDBJ whole genome shotgun (WGS) entry which is preliminary data.</text>
</comment>
<dbReference type="Pfam" id="PF13896">
    <property type="entry name" value="Glyco_transf_49"/>
    <property type="match status" value="1"/>
</dbReference>
<dbReference type="AlphaFoldDB" id="A0A2J7ZNT9"/>
<keyword evidence="2" id="KW-0812">Transmembrane</keyword>
<evidence type="ECO:0000313" key="7">
    <source>
        <dbReference type="EMBL" id="PNH01920.1"/>
    </source>
</evidence>
<evidence type="ECO:0000256" key="5">
    <source>
        <dbReference type="ARBA" id="ARBA00023136"/>
    </source>
</evidence>
<reference evidence="7 8" key="1">
    <citation type="journal article" date="2017" name="Mol. Biol. Evol.">
        <title>The 4-celled Tetrabaena socialis nuclear genome reveals the essential components for genetic control of cell number at the origin of multicellularity in the volvocine lineage.</title>
        <authorList>
            <person name="Featherston J."/>
            <person name="Arakaki Y."/>
            <person name="Hanschen E.R."/>
            <person name="Ferris P.J."/>
            <person name="Michod R.E."/>
            <person name="Olson B.J.S.C."/>
            <person name="Nozaki H."/>
            <person name="Durand P.M."/>
        </authorList>
    </citation>
    <scope>NUCLEOTIDE SEQUENCE [LARGE SCALE GENOMIC DNA]</scope>
    <source>
        <strain evidence="7 8">NIES-571</strain>
    </source>
</reference>
<keyword evidence="5" id="KW-0472">Membrane</keyword>
<sequence>MWPPVGLELPAAAPTSAAPCALTALLLTERLADPALAGALPINSLRNAALLAASTPLAAMVDVDLAPSASLAAQVLGPAGGSAAEVLRGCEEERGSVWILPAWETHKRLGVADGTVAAEQAIQGDKANLRRLVDSQHLHYFAKAAYSRGHAATNFSRWLEEQAPYVVPYVINYEPWFIISRRRSPAYDVRFRGYGWNKVAQVALVAASNFTFRVHPAAWLVHRPHERSRGQELYSGPAADGGAAGQLEETRLWKGSRASLSRLFHRRVSTLRHVIIRDMRRGTYRAALDPASEHCRAVLPWWGQVRR</sequence>
<evidence type="ECO:0000256" key="6">
    <source>
        <dbReference type="ARBA" id="ARBA00023180"/>
    </source>
</evidence>
<name>A0A2J7ZNT9_9CHLO</name>
<evidence type="ECO:0000313" key="8">
    <source>
        <dbReference type="Proteomes" id="UP000236333"/>
    </source>
</evidence>
<dbReference type="GO" id="GO:0035269">
    <property type="term" value="P:protein O-linked glycosylation via mannose"/>
    <property type="evidence" value="ECO:0007669"/>
    <property type="project" value="TreeGrafter"/>
</dbReference>
<dbReference type="GO" id="GO:0042285">
    <property type="term" value="F:xylosyltransferase activity"/>
    <property type="evidence" value="ECO:0007669"/>
    <property type="project" value="TreeGrafter"/>
</dbReference>
<keyword evidence="6" id="KW-0325">Glycoprotein</keyword>
<organism evidence="7 8">
    <name type="scientific">Tetrabaena socialis</name>
    <dbReference type="NCBI Taxonomy" id="47790"/>
    <lineage>
        <taxon>Eukaryota</taxon>
        <taxon>Viridiplantae</taxon>
        <taxon>Chlorophyta</taxon>
        <taxon>core chlorophytes</taxon>
        <taxon>Chlorophyceae</taxon>
        <taxon>CS clade</taxon>
        <taxon>Chlamydomonadales</taxon>
        <taxon>Tetrabaenaceae</taxon>
        <taxon>Tetrabaena</taxon>
    </lineage>
</organism>
<proteinExistence type="predicted"/>
<accession>A0A2J7ZNT9</accession>
<keyword evidence="8" id="KW-1185">Reference proteome</keyword>
<evidence type="ECO:0000256" key="1">
    <source>
        <dbReference type="ARBA" id="ARBA00004606"/>
    </source>
</evidence>
<comment type="subcellular location">
    <subcellularLocation>
        <location evidence="1">Membrane</location>
        <topology evidence="1">Single-pass type II membrane protein</topology>
    </subcellularLocation>
</comment>
<dbReference type="GO" id="GO:0015020">
    <property type="term" value="F:glucuronosyltransferase activity"/>
    <property type="evidence" value="ECO:0007669"/>
    <property type="project" value="TreeGrafter"/>
</dbReference>
<dbReference type="Proteomes" id="UP000236333">
    <property type="component" value="Unassembled WGS sequence"/>
</dbReference>
<keyword evidence="3" id="KW-0735">Signal-anchor</keyword>
<dbReference type="OrthoDB" id="514234at2759"/>
<keyword evidence="7" id="KW-0808">Transferase</keyword>
<dbReference type="PANTHER" id="PTHR12270:SF52">
    <property type="entry name" value="GLYCOSYLTRANSFERASE-LIKE PROTEIN GNT13-RELATED"/>
    <property type="match status" value="1"/>
</dbReference>
<evidence type="ECO:0000256" key="3">
    <source>
        <dbReference type="ARBA" id="ARBA00022968"/>
    </source>
</evidence>
<gene>
    <name evidence="7" type="ORF">TSOC_012140</name>
</gene>
<dbReference type="InterPro" id="IPR051292">
    <property type="entry name" value="Xyl/GlcA_transferase"/>
</dbReference>